<protein>
    <submittedName>
        <fullName evidence="2">Alkylhydroperoxidase domain protein</fullName>
    </submittedName>
</protein>
<evidence type="ECO:0000313" key="2">
    <source>
        <dbReference type="EMBL" id="MFC3145524.1"/>
    </source>
</evidence>
<proteinExistence type="predicted"/>
<evidence type="ECO:0000313" key="3">
    <source>
        <dbReference type="Proteomes" id="UP001595632"/>
    </source>
</evidence>
<feature type="domain" description="Carboxymuconolactone decarboxylase-like" evidence="1">
    <location>
        <begin position="62"/>
        <end position="145"/>
    </location>
</feature>
<dbReference type="InterPro" id="IPR023923">
    <property type="entry name" value="AhpD_Avi7169"/>
</dbReference>
<dbReference type="RefSeq" id="WP_275632479.1">
    <property type="nucleotide sequence ID" value="NZ_JARGYD010000003.1"/>
</dbReference>
<reference evidence="3" key="1">
    <citation type="journal article" date="2019" name="Int. J. Syst. Evol. Microbiol.">
        <title>The Global Catalogue of Microorganisms (GCM) 10K type strain sequencing project: providing services to taxonomists for standard genome sequencing and annotation.</title>
        <authorList>
            <consortium name="The Broad Institute Genomics Platform"/>
            <consortium name="The Broad Institute Genome Sequencing Center for Infectious Disease"/>
            <person name="Wu L."/>
            <person name="Ma J."/>
        </authorList>
    </citation>
    <scope>NUCLEOTIDE SEQUENCE [LARGE SCALE GENOMIC DNA]</scope>
    <source>
        <strain evidence="3">KCTC 52366</strain>
    </source>
</reference>
<dbReference type="InterPro" id="IPR004675">
    <property type="entry name" value="AhpD_core"/>
</dbReference>
<organism evidence="2 3">
    <name type="scientific">Psychromarinibacter halotolerans</name>
    <dbReference type="NCBI Taxonomy" id="1775175"/>
    <lineage>
        <taxon>Bacteria</taxon>
        <taxon>Pseudomonadati</taxon>
        <taxon>Pseudomonadota</taxon>
        <taxon>Alphaproteobacteria</taxon>
        <taxon>Rhodobacterales</taxon>
        <taxon>Paracoccaceae</taxon>
        <taxon>Psychromarinibacter</taxon>
    </lineage>
</organism>
<evidence type="ECO:0000259" key="1">
    <source>
        <dbReference type="Pfam" id="PF02627"/>
    </source>
</evidence>
<name>A0ABV7GZ89_9RHOB</name>
<dbReference type="InterPro" id="IPR029032">
    <property type="entry name" value="AhpD-like"/>
</dbReference>
<accession>A0ABV7GZ89</accession>
<dbReference type="Gene3D" id="1.20.1290.10">
    <property type="entry name" value="AhpD-like"/>
    <property type="match status" value="1"/>
</dbReference>
<dbReference type="PANTHER" id="PTHR35446:SF2">
    <property type="entry name" value="CARBOXYMUCONOLACTONE DECARBOXYLASE-LIKE DOMAIN-CONTAINING PROTEIN"/>
    <property type="match status" value="1"/>
</dbReference>
<dbReference type="Pfam" id="PF02627">
    <property type="entry name" value="CMD"/>
    <property type="match status" value="1"/>
</dbReference>
<sequence length="202" mass="22666">MTETVLTHDNPDEPNVFTQDMLGWEPWLPPMAEADLTDRHWEALVQKGRSKMPYFMLLARDPDILEYRTRTDMDIFYNPDAGLPRADREMAAAATSRFNGCIYCASVHSRFATQHSKRKDEVQTLLDEGVSARIDPRWDAITDAAVALTSIPMTFGPEHVEALRATGMDDQAIADAIYAISFFNWANRLMLSLGPTLPGDSA</sequence>
<dbReference type="InterPro" id="IPR003779">
    <property type="entry name" value="CMD-like"/>
</dbReference>
<dbReference type="EMBL" id="JBHRTB010000010">
    <property type="protein sequence ID" value="MFC3145524.1"/>
    <property type="molecule type" value="Genomic_DNA"/>
</dbReference>
<dbReference type="InterPro" id="IPR010195">
    <property type="entry name" value="Uncharacterised_peroxidase-rel"/>
</dbReference>
<comment type="caution">
    <text evidence="2">The sequence shown here is derived from an EMBL/GenBank/DDBJ whole genome shotgun (WGS) entry which is preliminary data.</text>
</comment>
<dbReference type="NCBIfam" id="TIGR04030">
    <property type="entry name" value="perox_Avi_7169"/>
    <property type="match status" value="1"/>
</dbReference>
<dbReference type="Proteomes" id="UP001595632">
    <property type="component" value="Unassembled WGS sequence"/>
</dbReference>
<dbReference type="PANTHER" id="PTHR35446">
    <property type="entry name" value="SI:CH211-175M2.5"/>
    <property type="match status" value="1"/>
</dbReference>
<dbReference type="SUPFAM" id="SSF69118">
    <property type="entry name" value="AhpD-like"/>
    <property type="match status" value="1"/>
</dbReference>
<dbReference type="NCBIfam" id="TIGR00778">
    <property type="entry name" value="ahpD_dom"/>
    <property type="match status" value="1"/>
</dbReference>
<dbReference type="NCBIfam" id="TIGR01926">
    <property type="entry name" value="peroxid_rel"/>
    <property type="match status" value="1"/>
</dbReference>
<keyword evidence="3" id="KW-1185">Reference proteome</keyword>
<gene>
    <name evidence="2" type="ORF">ACFOGP_22575</name>
</gene>